<proteinExistence type="predicted"/>
<organism evidence="2 3">
    <name type="scientific">Cohnella phaseoli</name>
    <dbReference type="NCBI Taxonomy" id="456490"/>
    <lineage>
        <taxon>Bacteria</taxon>
        <taxon>Bacillati</taxon>
        <taxon>Bacillota</taxon>
        <taxon>Bacilli</taxon>
        <taxon>Bacillales</taxon>
        <taxon>Paenibacillaceae</taxon>
        <taxon>Cohnella</taxon>
    </lineage>
</organism>
<protein>
    <submittedName>
        <fullName evidence="2">Uncharacterized protein</fullName>
    </submittedName>
</protein>
<dbReference type="Proteomes" id="UP000256977">
    <property type="component" value="Unassembled WGS sequence"/>
</dbReference>
<dbReference type="OrthoDB" id="2706506at2"/>
<evidence type="ECO:0000313" key="2">
    <source>
        <dbReference type="EMBL" id="RED87770.1"/>
    </source>
</evidence>
<dbReference type="AlphaFoldDB" id="A0A3D9KMR6"/>
<keyword evidence="3" id="KW-1185">Reference proteome</keyword>
<feature type="coiled-coil region" evidence="1">
    <location>
        <begin position="29"/>
        <end position="56"/>
    </location>
</feature>
<reference evidence="2 3" key="1">
    <citation type="submission" date="2018-07" db="EMBL/GenBank/DDBJ databases">
        <title>Genomic Encyclopedia of Type Strains, Phase III (KMG-III): the genomes of soil and plant-associated and newly described type strains.</title>
        <authorList>
            <person name="Whitman W."/>
        </authorList>
    </citation>
    <scope>NUCLEOTIDE SEQUENCE [LARGE SCALE GENOMIC DNA]</scope>
    <source>
        <strain evidence="2 3">CECT 7287</strain>
    </source>
</reference>
<gene>
    <name evidence="2" type="ORF">DFP98_102252</name>
</gene>
<name>A0A3D9KMR6_9BACL</name>
<evidence type="ECO:0000256" key="1">
    <source>
        <dbReference type="SAM" id="Coils"/>
    </source>
</evidence>
<dbReference type="EMBL" id="QRDZ01000002">
    <property type="protein sequence ID" value="RED87770.1"/>
    <property type="molecule type" value="Genomic_DNA"/>
</dbReference>
<accession>A0A3D9KMR6</accession>
<comment type="caution">
    <text evidence="2">The sequence shown here is derived from an EMBL/GenBank/DDBJ whole genome shotgun (WGS) entry which is preliminary data.</text>
</comment>
<evidence type="ECO:0000313" key="3">
    <source>
        <dbReference type="Proteomes" id="UP000256977"/>
    </source>
</evidence>
<dbReference type="RefSeq" id="WP_116059163.1">
    <property type="nucleotide sequence ID" value="NZ_QRDZ01000002.1"/>
</dbReference>
<keyword evidence="1" id="KW-0175">Coiled coil</keyword>
<sequence>MNDADTPEDGKRTYYVAVGPGQILTDPEAAAFEFAIRATEAEIDKLEELFQDAQDADEDEIFDYSGSPLVADSPQNETYDALLKDIYRMLHELGTYETRNHIESMNILQ</sequence>